<name>A0A840FBL3_9SPHN</name>
<comment type="caution">
    <text evidence="3">The sequence shown here is derived from an EMBL/GenBank/DDBJ whole genome shotgun (WGS) entry which is preliminary data.</text>
</comment>
<dbReference type="EMBL" id="JACIEV010000009">
    <property type="protein sequence ID" value="MBB4155039.1"/>
    <property type="molecule type" value="Genomic_DNA"/>
</dbReference>
<accession>A0A840FBL3</accession>
<dbReference type="AlphaFoldDB" id="A0A840FBL3"/>
<dbReference type="InterPro" id="IPR012347">
    <property type="entry name" value="Ferritin-like"/>
</dbReference>
<keyword evidence="1" id="KW-0732">Signal</keyword>
<proteinExistence type="predicted"/>
<evidence type="ECO:0000256" key="1">
    <source>
        <dbReference type="SAM" id="SignalP"/>
    </source>
</evidence>
<evidence type="ECO:0000313" key="4">
    <source>
        <dbReference type="Proteomes" id="UP000529795"/>
    </source>
</evidence>
<keyword evidence="4" id="KW-1185">Reference proteome</keyword>
<feature type="domain" description="DUF4142" evidence="2">
    <location>
        <begin position="25"/>
        <end position="159"/>
    </location>
</feature>
<dbReference type="PANTHER" id="PTHR38593:SF1">
    <property type="entry name" value="BLR2558 PROTEIN"/>
    <property type="match status" value="1"/>
</dbReference>
<evidence type="ECO:0000259" key="2">
    <source>
        <dbReference type="Pfam" id="PF13628"/>
    </source>
</evidence>
<gene>
    <name evidence="3" type="ORF">GGQ80_002956</name>
</gene>
<dbReference type="PANTHER" id="PTHR38593">
    <property type="entry name" value="BLR2558 PROTEIN"/>
    <property type="match status" value="1"/>
</dbReference>
<feature type="signal peptide" evidence="1">
    <location>
        <begin position="1"/>
        <end position="19"/>
    </location>
</feature>
<dbReference type="Pfam" id="PF13628">
    <property type="entry name" value="DUF4142"/>
    <property type="match status" value="1"/>
</dbReference>
<dbReference type="RefSeq" id="WP_183986158.1">
    <property type="nucleotide sequence ID" value="NZ_JACIEV010000009.1"/>
</dbReference>
<feature type="chain" id="PRO_5033055057" evidence="1">
    <location>
        <begin position="20"/>
        <end position="159"/>
    </location>
</feature>
<sequence length="159" mass="16731">MKTILAMMATATLASAAMAQTMTPTGYVAAAGAGDMYEKQSSQLVLGTTKDAKVRQFAQMMIRDHDKSTADVKVAAAKSGVRPASPRLNADQASMIAQLKAAKGDARDSTYLTQQKMAHEQALALHQGYATSGTAPALKTVAANIAPVVQHHIEMLQAM</sequence>
<dbReference type="InterPro" id="IPR025419">
    <property type="entry name" value="DUF4142"/>
</dbReference>
<reference evidence="3 4" key="1">
    <citation type="submission" date="2020-08" db="EMBL/GenBank/DDBJ databases">
        <title>Genomic Encyclopedia of Type Strains, Phase IV (KMG-IV): sequencing the most valuable type-strain genomes for metagenomic binning, comparative biology and taxonomic classification.</title>
        <authorList>
            <person name="Goeker M."/>
        </authorList>
    </citation>
    <scope>NUCLEOTIDE SEQUENCE [LARGE SCALE GENOMIC DNA]</scope>
    <source>
        <strain evidence="3 4">YC6723</strain>
    </source>
</reference>
<organism evidence="3 4">
    <name type="scientific">Sphingomonas jinjuensis</name>
    <dbReference type="NCBI Taxonomy" id="535907"/>
    <lineage>
        <taxon>Bacteria</taxon>
        <taxon>Pseudomonadati</taxon>
        <taxon>Pseudomonadota</taxon>
        <taxon>Alphaproteobacteria</taxon>
        <taxon>Sphingomonadales</taxon>
        <taxon>Sphingomonadaceae</taxon>
        <taxon>Sphingomonas</taxon>
    </lineage>
</organism>
<dbReference type="Proteomes" id="UP000529795">
    <property type="component" value="Unassembled WGS sequence"/>
</dbReference>
<evidence type="ECO:0000313" key="3">
    <source>
        <dbReference type="EMBL" id="MBB4155039.1"/>
    </source>
</evidence>
<protein>
    <submittedName>
        <fullName evidence="3">Putative membrane protein</fullName>
    </submittedName>
</protein>
<dbReference type="Gene3D" id="1.20.1260.10">
    <property type="match status" value="1"/>
</dbReference>